<dbReference type="GO" id="GO:0016811">
    <property type="term" value="F:hydrolase activity, acting on carbon-nitrogen (but not peptide) bonds, in linear amides"/>
    <property type="evidence" value="ECO:0007669"/>
    <property type="project" value="TreeGrafter"/>
</dbReference>
<evidence type="ECO:0000313" key="1">
    <source>
        <dbReference type="EMBL" id="MBS3647560.1"/>
    </source>
</evidence>
<evidence type="ECO:0000313" key="2">
    <source>
        <dbReference type="Proteomes" id="UP000680348"/>
    </source>
</evidence>
<dbReference type="PANTHER" id="PTHR12993:SF29">
    <property type="entry name" value="BLR3841 PROTEIN"/>
    <property type="match status" value="1"/>
</dbReference>
<dbReference type="SUPFAM" id="SSF102588">
    <property type="entry name" value="LmbE-like"/>
    <property type="match status" value="1"/>
</dbReference>
<dbReference type="PANTHER" id="PTHR12993">
    <property type="entry name" value="N-ACETYLGLUCOSAMINYL-PHOSPHATIDYLINOSITOL DE-N-ACETYLASE-RELATED"/>
    <property type="match status" value="1"/>
</dbReference>
<proteinExistence type="predicted"/>
<gene>
    <name evidence="1" type="ORF">KEU06_02825</name>
</gene>
<dbReference type="Pfam" id="PF02585">
    <property type="entry name" value="PIG-L"/>
    <property type="match status" value="1"/>
</dbReference>
<comment type="caution">
    <text evidence="1">The sequence shown here is derived from an EMBL/GenBank/DDBJ whole genome shotgun (WGS) entry which is preliminary data.</text>
</comment>
<reference evidence="1" key="1">
    <citation type="submission" date="2021-04" db="EMBL/GenBank/DDBJ databases">
        <title>Pseudaminobacter soli sp. nov., isolated from paddy soil contaminated by heavy metals.</title>
        <authorList>
            <person name="Zhang K."/>
        </authorList>
    </citation>
    <scope>NUCLEOTIDE SEQUENCE</scope>
    <source>
        <strain evidence="1">19-2017</strain>
    </source>
</reference>
<dbReference type="InterPro" id="IPR024078">
    <property type="entry name" value="LmbE-like_dom_sf"/>
</dbReference>
<name>A0A942DYV4_9HYPH</name>
<accession>A0A942DYV4</accession>
<dbReference type="InterPro" id="IPR003737">
    <property type="entry name" value="GlcNAc_PI_deacetylase-related"/>
</dbReference>
<protein>
    <submittedName>
        <fullName evidence="1">PIG-L family deacetylase</fullName>
    </submittedName>
</protein>
<dbReference type="Gene3D" id="3.40.50.10320">
    <property type="entry name" value="LmbE-like"/>
    <property type="match status" value="1"/>
</dbReference>
<sequence length="278" mass="29858">MQQRVSPADVIAPFAAMLAGDAPGSGKAVVVIAHPDDETVGMGSVLHCLQDLQIIHVTDGAPRDMADAHAYGFSTCEDYSRARRAELNKALAEGGASHAALVELGVPDKEAARNLPRLSTELARLIASARFVVTHCYEGGHPDHDACAFAVHAACRLLRQREGLCPEIIEVPLYNAGEQAPSFQTFPAGPGPTAIEMPLPEDALDRKRRMLACFATQRQVLAPFTSPVERFRNAPAHDFQKLPNAGRLYYETLPLGLTGAEWLVLASGAYDELGLSPL</sequence>
<dbReference type="RefSeq" id="WP_188253077.1">
    <property type="nucleotide sequence ID" value="NZ_JABVCF010000001.1"/>
</dbReference>
<dbReference type="EMBL" id="JAGWCR010000001">
    <property type="protein sequence ID" value="MBS3647560.1"/>
    <property type="molecule type" value="Genomic_DNA"/>
</dbReference>
<dbReference type="Proteomes" id="UP000680348">
    <property type="component" value="Unassembled WGS sequence"/>
</dbReference>
<dbReference type="AlphaFoldDB" id="A0A942DYV4"/>
<organism evidence="1 2">
    <name type="scientific">Pseudaminobacter soli</name>
    <name type="common">ex Zhang et al. 2022</name>
    <dbReference type="NCBI Taxonomy" id="2831468"/>
    <lineage>
        <taxon>Bacteria</taxon>
        <taxon>Pseudomonadati</taxon>
        <taxon>Pseudomonadota</taxon>
        <taxon>Alphaproteobacteria</taxon>
        <taxon>Hyphomicrobiales</taxon>
        <taxon>Phyllobacteriaceae</taxon>
        <taxon>Pseudaminobacter</taxon>
    </lineage>
</organism>
<keyword evidence="2" id="KW-1185">Reference proteome</keyword>